<dbReference type="Proteomes" id="UP000887579">
    <property type="component" value="Unplaced"/>
</dbReference>
<organism evidence="1 2">
    <name type="scientific">Panagrolaimus sp. ES5</name>
    <dbReference type="NCBI Taxonomy" id="591445"/>
    <lineage>
        <taxon>Eukaryota</taxon>
        <taxon>Metazoa</taxon>
        <taxon>Ecdysozoa</taxon>
        <taxon>Nematoda</taxon>
        <taxon>Chromadorea</taxon>
        <taxon>Rhabditida</taxon>
        <taxon>Tylenchina</taxon>
        <taxon>Panagrolaimomorpha</taxon>
        <taxon>Panagrolaimoidea</taxon>
        <taxon>Panagrolaimidae</taxon>
        <taxon>Panagrolaimus</taxon>
    </lineage>
</organism>
<name>A0AC34G0E8_9BILA</name>
<reference evidence="2" key="1">
    <citation type="submission" date="2022-11" db="UniProtKB">
        <authorList>
            <consortium name="WormBaseParasite"/>
        </authorList>
    </citation>
    <scope>IDENTIFICATION</scope>
</reference>
<dbReference type="WBParaSite" id="ES5_v2.g23253.t1">
    <property type="protein sequence ID" value="ES5_v2.g23253.t1"/>
    <property type="gene ID" value="ES5_v2.g23253"/>
</dbReference>
<accession>A0AC34G0E8</accession>
<sequence length="246" mass="27755">MANRPTPRAGNGGGPSKTCQFKLVLLGESAVGKSSLVLRFVKGQFHEYQESTIGAAFLTQTICLDDTTVKFEIWDTAGQERYHSLAPMYYRGAQAAIVVYDITNQESFAKAKNWVKELQRQASPNIVIALAGNKADLASKRVVEYEEAQAYAEDNGLLFMETSAKSSMNLKSYLEVKLVVDLQDGDMVVLILQKKIHKLLENHAVLKLMLYSTKLLFLRVQKEMAQRWHIINIFLMVKPLLSYINY</sequence>
<evidence type="ECO:0000313" key="2">
    <source>
        <dbReference type="WBParaSite" id="ES5_v2.g23253.t1"/>
    </source>
</evidence>
<proteinExistence type="predicted"/>
<evidence type="ECO:0000313" key="1">
    <source>
        <dbReference type="Proteomes" id="UP000887579"/>
    </source>
</evidence>
<protein>
    <submittedName>
        <fullName evidence="2">Rab5</fullName>
    </submittedName>
</protein>